<comment type="caution">
    <text evidence="2">The sequence shown here is derived from an EMBL/GenBank/DDBJ whole genome shotgun (WGS) entry which is preliminary data.</text>
</comment>
<evidence type="ECO:0000313" key="3">
    <source>
        <dbReference type="Proteomes" id="UP000480185"/>
    </source>
</evidence>
<reference evidence="2 3" key="1">
    <citation type="submission" date="2019-11" db="EMBL/GenBank/DDBJ databases">
        <authorList>
            <person name="Li J."/>
        </authorList>
    </citation>
    <scope>NUCLEOTIDE SEQUENCE [LARGE SCALE GENOMIC DNA]</scope>
    <source>
        <strain evidence="2 3">J4</strain>
    </source>
</reference>
<dbReference type="AlphaFoldDB" id="A0A6G1X851"/>
<evidence type="ECO:0000256" key="1">
    <source>
        <dbReference type="SAM" id="Phobius"/>
    </source>
</evidence>
<dbReference type="EMBL" id="WJNH01000007">
    <property type="protein sequence ID" value="MRG87109.1"/>
    <property type="molecule type" value="Genomic_DNA"/>
</dbReference>
<keyword evidence="1" id="KW-1133">Transmembrane helix</keyword>
<organism evidence="2 3">
    <name type="scientific">Salinibacillus xinjiangensis</name>
    <dbReference type="NCBI Taxonomy" id="1229268"/>
    <lineage>
        <taxon>Bacteria</taxon>
        <taxon>Bacillati</taxon>
        <taxon>Bacillota</taxon>
        <taxon>Bacilli</taxon>
        <taxon>Bacillales</taxon>
        <taxon>Bacillaceae</taxon>
        <taxon>Salinibacillus</taxon>
    </lineage>
</organism>
<feature type="transmembrane region" description="Helical" evidence="1">
    <location>
        <begin position="20"/>
        <end position="40"/>
    </location>
</feature>
<dbReference type="RefSeq" id="WP_153728995.1">
    <property type="nucleotide sequence ID" value="NZ_WJNH01000007.1"/>
</dbReference>
<dbReference type="Proteomes" id="UP000480185">
    <property type="component" value="Unassembled WGS sequence"/>
</dbReference>
<keyword evidence="1" id="KW-0812">Transmembrane</keyword>
<dbReference type="OrthoDB" id="5245199at2"/>
<sequence>MLVPVAFLAFLTPIWSERFGFLQFFVTADGVVLLSALLVIQPSSDFYGGL</sequence>
<name>A0A6G1X851_9BACI</name>
<keyword evidence="3" id="KW-1185">Reference proteome</keyword>
<keyword evidence="1" id="KW-0472">Membrane</keyword>
<protein>
    <submittedName>
        <fullName evidence="2">Uncharacterized protein</fullName>
    </submittedName>
</protein>
<gene>
    <name evidence="2" type="ORF">GH754_12390</name>
</gene>
<evidence type="ECO:0000313" key="2">
    <source>
        <dbReference type="EMBL" id="MRG87109.1"/>
    </source>
</evidence>
<proteinExistence type="predicted"/>
<accession>A0A6G1X851</accession>